<keyword evidence="3" id="KW-0677">Repeat</keyword>
<dbReference type="InterPro" id="IPR005170">
    <property type="entry name" value="Transptr-assoc_dom"/>
</dbReference>
<dbReference type="FunFam" id="3.10.580.10:FF:000002">
    <property type="entry name" value="Magnesium/cobalt efflux protein CorC"/>
    <property type="match status" value="1"/>
</dbReference>
<dbReference type="InterPro" id="IPR016169">
    <property type="entry name" value="FAD-bd_PCMH_sub2"/>
</dbReference>
<evidence type="ECO:0000256" key="4">
    <source>
        <dbReference type="ARBA" id="ARBA00022842"/>
    </source>
</evidence>
<keyword evidence="6" id="KW-0170">Cobalt</keyword>
<comment type="function">
    <text evidence="7">Plays a role in the transport of magnesium and cobalt ions.</text>
</comment>
<protein>
    <recommendedName>
        <fullName evidence="8">Magnesium and cobalt efflux protein CorC</fullName>
    </recommendedName>
</protein>
<dbReference type="PANTHER" id="PTHR22777:SF27">
    <property type="entry name" value="MAGNESIUM AND COBALT EFFLUX PROTEIN CORC"/>
    <property type="match status" value="1"/>
</dbReference>
<evidence type="ECO:0000256" key="3">
    <source>
        <dbReference type="ARBA" id="ARBA00022737"/>
    </source>
</evidence>
<keyword evidence="2" id="KW-0813">Transport</keyword>
<evidence type="ECO:0000313" key="14">
    <source>
        <dbReference type="Proteomes" id="UP001056622"/>
    </source>
</evidence>
<evidence type="ECO:0000313" key="13">
    <source>
        <dbReference type="Proteomes" id="UP001056209"/>
    </source>
</evidence>
<feature type="domain" description="CBS" evidence="10">
    <location>
        <begin position="138"/>
        <end position="195"/>
    </location>
</feature>
<dbReference type="Pfam" id="PF00571">
    <property type="entry name" value="CBS"/>
    <property type="match status" value="2"/>
</dbReference>
<dbReference type="InterPro" id="IPR000644">
    <property type="entry name" value="CBS_dom"/>
</dbReference>
<dbReference type="RefSeq" id="WP_250248245.1">
    <property type="nucleotide sequence ID" value="NZ_CP097753.1"/>
</dbReference>
<dbReference type="Proteomes" id="UP001056209">
    <property type="component" value="Chromosome"/>
</dbReference>
<feature type="domain" description="CBS" evidence="10">
    <location>
        <begin position="73"/>
        <end position="132"/>
    </location>
</feature>
<evidence type="ECO:0000256" key="6">
    <source>
        <dbReference type="ARBA" id="ARBA00023285"/>
    </source>
</evidence>
<dbReference type="InterPro" id="IPR046342">
    <property type="entry name" value="CBS_dom_sf"/>
</dbReference>
<dbReference type="Gene3D" id="3.10.580.10">
    <property type="entry name" value="CBS-domain"/>
    <property type="match status" value="1"/>
</dbReference>
<name>A0A9Q8TWJ9_9ENTR</name>
<dbReference type="CDD" id="cd04590">
    <property type="entry name" value="CBS_pair_CorC_HlyC_assoc"/>
    <property type="match status" value="1"/>
</dbReference>
<dbReference type="GO" id="GO:0005886">
    <property type="term" value="C:plasma membrane"/>
    <property type="evidence" value="ECO:0007669"/>
    <property type="project" value="TreeGrafter"/>
</dbReference>
<evidence type="ECO:0000256" key="2">
    <source>
        <dbReference type="ARBA" id="ARBA00022448"/>
    </source>
</evidence>
<evidence type="ECO:0000256" key="7">
    <source>
        <dbReference type="ARBA" id="ARBA00037273"/>
    </source>
</evidence>
<dbReference type="EMBL" id="CP097753">
    <property type="protein sequence ID" value="URJ27883.1"/>
    <property type="molecule type" value="Genomic_DNA"/>
</dbReference>
<dbReference type="InterPro" id="IPR036318">
    <property type="entry name" value="FAD-bd_PCMH-like_sf"/>
</dbReference>
<dbReference type="InterPro" id="IPR044751">
    <property type="entry name" value="Ion_transp-like_CBS"/>
</dbReference>
<dbReference type="Pfam" id="PF03471">
    <property type="entry name" value="CorC_HlyC"/>
    <property type="match status" value="1"/>
</dbReference>
<dbReference type="SUPFAM" id="SSF54631">
    <property type="entry name" value="CBS-domain pair"/>
    <property type="match status" value="1"/>
</dbReference>
<evidence type="ECO:0000313" key="11">
    <source>
        <dbReference type="EMBL" id="URJ27883.1"/>
    </source>
</evidence>
<dbReference type="NCBIfam" id="NF011675">
    <property type="entry name" value="PRK15094.1"/>
    <property type="match status" value="1"/>
</dbReference>
<dbReference type="SMART" id="SM01091">
    <property type="entry name" value="CorC_HlyC"/>
    <property type="match status" value="1"/>
</dbReference>
<evidence type="ECO:0000256" key="9">
    <source>
        <dbReference type="PROSITE-ProRule" id="PRU00703"/>
    </source>
</evidence>
<dbReference type="InterPro" id="IPR054115">
    <property type="entry name" value="CorC_N"/>
</dbReference>
<reference evidence="11" key="1">
    <citation type="submission" date="2022-05" db="EMBL/GenBank/DDBJ databases">
        <title>Impact of host demography and evolutionary history on endosymbiont molecular evolution: a test in carpenter ants (Genus Camponotus) and their Blochmannia endosymbionts.</title>
        <authorList>
            <person name="Manthey J.D."/>
            <person name="Giron J.C."/>
            <person name="Hruska J.P."/>
        </authorList>
    </citation>
    <scope>NUCLEOTIDE SEQUENCE</scope>
    <source>
        <strain evidence="12">C-005</strain>
        <strain evidence="11">C-039</strain>
    </source>
</reference>
<evidence type="ECO:0000259" key="10">
    <source>
        <dbReference type="PROSITE" id="PS51371"/>
    </source>
</evidence>
<dbReference type="PANTHER" id="PTHR22777">
    <property type="entry name" value="HEMOLYSIN-RELATED"/>
    <property type="match status" value="1"/>
</dbReference>
<comment type="similarity">
    <text evidence="1">Belongs to the UPF0053 family.</text>
</comment>
<organism evidence="11 13">
    <name type="scientific">Candidatus Blochmannia vicinus</name>
    <name type="common">nom. nud.</name>
    <dbReference type="NCBI Taxonomy" id="251540"/>
    <lineage>
        <taxon>Bacteria</taxon>
        <taxon>Pseudomonadati</taxon>
        <taxon>Pseudomonadota</taxon>
        <taxon>Gammaproteobacteria</taxon>
        <taxon>Enterobacterales</taxon>
        <taxon>Enterobacteriaceae</taxon>
        <taxon>ant endosymbionts</taxon>
        <taxon>Candidatus Blochmanniella</taxon>
    </lineage>
</organism>
<proteinExistence type="inferred from homology"/>
<evidence type="ECO:0000256" key="5">
    <source>
        <dbReference type="ARBA" id="ARBA00023122"/>
    </source>
</evidence>
<sequence length="296" mass="34095">MNDHNLTENVSSIRKKSFFAFILHHLFHSTPKNRDDLLNLIRDFEQNSLIDADTRDMLEGVMDIVEQKVRDIMVPRAQIIFLKNTQSWDEQLSIIIESAHSRFPVLHGNQDRIKGVLIAKDLLPFILKKSQSCNFDKILRPALVVPEHKGVDRMLQEFRIQHCHMAIVIDEFGGMSGLITIEDILELIVGEIEDEYDNKDNCDIRQISQYTFIVNALTPVIDFNKMFNTCFYNEEIDTVGGFVMQSFGHLPTNGESINISGYKFKVTLTDSHRIMQLLVQIPKNSLHVSKKNNLHT</sequence>
<evidence type="ECO:0000313" key="12">
    <source>
        <dbReference type="EMBL" id="URJ32989.1"/>
    </source>
</evidence>
<dbReference type="AlphaFoldDB" id="A0A9Q8TWJ9"/>
<dbReference type="Gene3D" id="3.30.465.10">
    <property type="match status" value="1"/>
</dbReference>
<keyword evidence="4" id="KW-0460">Magnesium</keyword>
<keyword evidence="14" id="KW-1185">Reference proteome</keyword>
<gene>
    <name evidence="11" type="primary">corC</name>
    <name evidence="11" type="ORF">M9393_01635</name>
    <name evidence="12" type="ORF">M9408_03190</name>
</gene>
<dbReference type="GO" id="GO:0050660">
    <property type="term" value="F:flavin adenine dinucleotide binding"/>
    <property type="evidence" value="ECO:0007669"/>
    <property type="project" value="InterPro"/>
</dbReference>
<dbReference type="EMBL" id="CP097763">
    <property type="protein sequence ID" value="URJ32989.1"/>
    <property type="molecule type" value="Genomic_DNA"/>
</dbReference>
<dbReference type="SUPFAM" id="SSF56176">
    <property type="entry name" value="FAD-binding/transporter-associated domain-like"/>
    <property type="match status" value="1"/>
</dbReference>
<dbReference type="Pfam" id="PF21917">
    <property type="entry name" value="NMB0537_N"/>
    <property type="match status" value="1"/>
</dbReference>
<accession>A0A9Q8TWJ9</accession>
<evidence type="ECO:0000256" key="8">
    <source>
        <dbReference type="ARBA" id="ARBA00040729"/>
    </source>
</evidence>
<evidence type="ECO:0000256" key="1">
    <source>
        <dbReference type="ARBA" id="ARBA00006337"/>
    </source>
</evidence>
<dbReference type="PROSITE" id="PS51371">
    <property type="entry name" value="CBS"/>
    <property type="match status" value="2"/>
</dbReference>
<keyword evidence="5 9" id="KW-0129">CBS domain</keyword>
<dbReference type="Proteomes" id="UP001056622">
    <property type="component" value="Chromosome"/>
</dbReference>